<name>A6J1Y8_RAT</name>
<reference evidence="1 2" key="1">
    <citation type="submission" date="2005-07" db="EMBL/GenBank/DDBJ databases">
        <authorList>
            <person name="Mural R.J."/>
            <person name="Li P.W."/>
            <person name="Adams M.D."/>
            <person name="Amanatides P.G."/>
            <person name="Baden-Tillson H."/>
            <person name="Barnstead M."/>
            <person name="Chin S.H."/>
            <person name="Dew I."/>
            <person name="Evans C.A."/>
            <person name="Ferriera S."/>
            <person name="Flanigan M."/>
            <person name="Fosler C."/>
            <person name="Glodek A."/>
            <person name="Gu Z."/>
            <person name="Holt R.A."/>
            <person name="Jennings D."/>
            <person name="Kraft C.L."/>
            <person name="Lu F."/>
            <person name="Nguyen T."/>
            <person name="Nusskern D.R."/>
            <person name="Pfannkoch C.M."/>
            <person name="Sitter C."/>
            <person name="Sutton G.G."/>
            <person name="Venter J.C."/>
            <person name="Wang Z."/>
            <person name="Woodage T."/>
            <person name="Zheng X.H."/>
            <person name="Zhong F."/>
        </authorList>
    </citation>
    <scope>NUCLEOTIDE SEQUENCE [LARGE SCALE GENOMIC DNA]</scope>
    <source>
        <strain>BN</strain>
        <strain evidence="2">Sprague-Dawley</strain>
    </source>
</reference>
<sequence>MKLDITHALTKQSACIEESGCIAHPVLTPHSSSCGGFSVGILVLKLLSPPVKPFWNLCPSVMQ</sequence>
<evidence type="ECO:0000313" key="2">
    <source>
        <dbReference type="Proteomes" id="UP000234681"/>
    </source>
</evidence>
<gene>
    <name evidence="1" type="ORF">rCG_21814</name>
</gene>
<dbReference type="Proteomes" id="UP000234681">
    <property type="component" value="Chromosome 12"/>
</dbReference>
<dbReference type="AlphaFoldDB" id="A6J1Y8"/>
<proteinExistence type="predicted"/>
<dbReference type="EMBL" id="CH473973">
    <property type="protein sequence ID" value="EDM13927.1"/>
    <property type="molecule type" value="Genomic_DNA"/>
</dbReference>
<protein>
    <submittedName>
        <fullName evidence="1">RCG21814</fullName>
    </submittedName>
</protein>
<accession>A6J1Y8</accession>
<evidence type="ECO:0000313" key="1">
    <source>
        <dbReference type="EMBL" id="EDM13927.1"/>
    </source>
</evidence>
<organism evidence="1 2">
    <name type="scientific">Rattus norvegicus</name>
    <name type="common">Rat</name>
    <dbReference type="NCBI Taxonomy" id="10116"/>
    <lineage>
        <taxon>Eukaryota</taxon>
        <taxon>Metazoa</taxon>
        <taxon>Chordata</taxon>
        <taxon>Craniata</taxon>
        <taxon>Vertebrata</taxon>
        <taxon>Euteleostomi</taxon>
        <taxon>Mammalia</taxon>
        <taxon>Eutheria</taxon>
        <taxon>Euarchontoglires</taxon>
        <taxon>Glires</taxon>
        <taxon>Rodentia</taxon>
        <taxon>Myomorpha</taxon>
        <taxon>Muroidea</taxon>
        <taxon>Muridae</taxon>
        <taxon>Murinae</taxon>
        <taxon>Rattus</taxon>
    </lineage>
</organism>